<gene>
    <name evidence="1" type="ORF">AADEFJLK_01964</name>
</gene>
<evidence type="ECO:0000313" key="2">
    <source>
        <dbReference type="Proteomes" id="UP000237423"/>
    </source>
</evidence>
<accession>A0A2S5CP18</accession>
<comment type="caution">
    <text evidence="1">The sequence shown here is derived from an EMBL/GenBank/DDBJ whole genome shotgun (WGS) entry which is preliminary data.</text>
</comment>
<reference evidence="1 2" key="1">
    <citation type="submission" date="2017-11" db="EMBL/GenBank/DDBJ databases">
        <title>Draft Genome Sequence of Methylobacter psychrotolerans Sph1T, an Obligate Methanotroph from Low-Temperature Environments.</title>
        <authorList>
            <person name="Oshkin I.Y."/>
            <person name="Miroshnikov K."/>
            <person name="Belova S.E."/>
            <person name="Korzhenkov A."/>
            <person name="Toshchakov S.V."/>
            <person name="Dedysh S.N."/>
        </authorList>
    </citation>
    <scope>NUCLEOTIDE SEQUENCE [LARGE SCALE GENOMIC DNA]</scope>
    <source>
        <strain evidence="1 2">Sph1</strain>
    </source>
</reference>
<organism evidence="1 2">
    <name type="scientific">Methylovulum psychrotolerans</name>
    <dbReference type="NCBI Taxonomy" id="1704499"/>
    <lineage>
        <taxon>Bacteria</taxon>
        <taxon>Pseudomonadati</taxon>
        <taxon>Pseudomonadota</taxon>
        <taxon>Gammaproteobacteria</taxon>
        <taxon>Methylococcales</taxon>
        <taxon>Methylococcaceae</taxon>
        <taxon>Methylovulum</taxon>
    </lineage>
</organism>
<evidence type="ECO:0008006" key="3">
    <source>
        <dbReference type="Google" id="ProtNLM"/>
    </source>
</evidence>
<sequence>MKTQQPTTAHSLYALYETLPPDVQHAFLEELLQAQAAELKDFAVLPPKHKKVILGVMEGAFAVPSHFDDPLPDAIENGFYS</sequence>
<dbReference type="Proteomes" id="UP000237423">
    <property type="component" value="Unassembled WGS sequence"/>
</dbReference>
<evidence type="ECO:0000313" key="1">
    <source>
        <dbReference type="EMBL" id="POZ52482.1"/>
    </source>
</evidence>
<name>A0A2S5CP18_9GAMM</name>
<dbReference type="RefSeq" id="WP_103974112.1">
    <property type="nucleotide sequence ID" value="NZ_PGFZ01000003.1"/>
</dbReference>
<dbReference type="AlphaFoldDB" id="A0A2S5CP18"/>
<dbReference type="EMBL" id="PGFZ01000003">
    <property type="protein sequence ID" value="POZ52482.1"/>
    <property type="molecule type" value="Genomic_DNA"/>
</dbReference>
<protein>
    <recommendedName>
        <fullName evidence="3">DUF2281 domain-containing protein</fullName>
    </recommendedName>
</protein>
<proteinExistence type="predicted"/>